<sequence length="199" mass="22204">MPQRTHNSLVHVLLLWTAILSMVQAMFIIFYFTSGHHAVSEKSVDVAPESKTKEENKTHSTFPPDYGVLLGPGKMLSFQANDGNEATDDKGRIKWVTKWPDKRPVSEGEVLTVKKDGYYFLNLQVTLCSCKENHTVSLKWNGRTLLQGRTNTESCSTGLLGKVEVLSAGGTLEVTIDPNMCVDTKAYLTHLDIIYMLKP</sequence>
<dbReference type="Proteomes" id="UP000693946">
    <property type="component" value="Linkage Group LG19"/>
</dbReference>
<proteinExistence type="predicted"/>
<feature type="transmembrane region" description="Helical" evidence="1">
    <location>
        <begin position="12"/>
        <end position="32"/>
    </location>
</feature>
<evidence type="ECO:0000256" key="1">
    <source>
        <dbReference type="SAM" id="Phobius"/>
    </source>
</evidence>
<evidence type="ECO:0000313" key="3">
    <source>
        <dbReference type="Proteomes" id="UP000693946"/>
    </source>
</evidence>
<protein>
    <recommendedName>
        <fullName evidence="4">TNF family profile domain-containing protein</fullName>
    </recommendedName>
</protein>
<dbReference type="EMBL" id="JAGKHQ010000011">
    <property type="protein sequence ID" value="KAG7504447.1"/>
    <property type="molecule type" value="Genomic_DNA"/>
</dbReference>
<gene>
    <name evidence="2" type="ORF">JOB18_009072</name>
</gene>
<evidence type="ECO:0000313" key="2">
    <source>
        <dbReference type="EMBL" id="KAG7504447.1"/>
    </source>
</evidence>
<keyword evidence="3" id="KW-1185">Reference proteome</keyword>
<reference evidence="2 3" key="1">
    <citation type="journal article" date="2021" name="Sci. Rep.">
        <title>Chromosome anchoring in Senegalese sole (Solea senegalensis) reveals sex-associated markers and genome rearrangements in flatfish.</title>
        <authorList>
            <person name="Guerrero-Cozar I."/>
            <person name="Gomez-Garrido J."/>
            <person name="Berbel C."/>
            <person name="Martinez-Blanch J.F."/>
            <person name="Alioto T."/>
            <person name="Claros M.G."/>
            <person name="Gagnaire P.A."/>
            <person name="Manchado M."/>
        </authorList>
    </citation>
    <scope>NUCLEOTIDE SEQUENCE [LARGE SCALE GENOMIC DNA]</scope>
    <source>
        <strain evidence="2">Sse05_10M</strain>
    </source>
</reference>
<organism evidence="2 3">
    <name type="scientific">Solea senegalensis</name>
    <name type="common">Senegalese sole</name>
    <dbReference type="NCBI Taxonomy" id="28829"/>
    <lineage>
        <taxon>Eukaryota</taxon>
        <taxon>Metazoa</taxon>
        <taxon>Chordata</taxon>
        <taxon>Craniata</taxon>
        <taxon>Vertebrata</taxon>
        <taxon>Euteleostomi</taxon>
        <taxon>Actinopterygii</taxon>
        <taxon>Neopterygii</taxon>
        <taxon>Teleostei</taxon>
        <taxon>Neoteleostei</taxon>
        <taxon>Acanthomorphata</taxon>
        <taxon>Carangaria</taxon>
        <taxon>Pleuronectiformes</taxon>
        <taxon>Pleuronectoidei</taxon>
        <taxon>Soleidae</taxon>
        <taxon>Solea</taxon>
    </lineage>
</organism>
<dbReference type="AlphaFoldDB" id="A0AAV6RJF3"/>
<accession>A0AAV6RJF3</accession>
<comment type="caution">
    <text evidence="2">The sequence shown here is derived from an EMBL/GenBank/DDBJ whole genome shotgun (WGS) entry which is preliminary data.</text>
</comment>
<keyword evidence="1" id="KW-0472">Membrane</keyword>
<name>A0AAV6RJF3_SOLSE</name>
<keyword evidence="1" id="KW-1133">Transmembrane helix</keyword>
<evidence type="ECO:0008006" key="4">
    <source>
        <dbReference type="Google" id="ProtNLM"/>
    </source>
</evidence>
<keyword evidence="1" id="KW-0812">Transmembrane</keyword>